<dbReference type="Gene3D" id="1.25.40.920">
    <property type="entry name" value="TRAP transporter T-component"/>
    <property type="match status" value="1"/>
</dbReference>
<dbReference type="Proteomes" id="UP000718593">
    <property type="component" value="Unassembled WGS sequence"/>
</dbReference>
<dbReference type="EMBL" id="JABZMI010000056">
    <property type="protein sequence ID" value="MBF1164310.1"/>
    <property type="molecule type" value="Genomic_DNA"/>
</dbReference>
<gene>
    <name evidence="1" type="ORF">HXL68_04625</name>
</gene>
<dbReference type="InterPro" id="IPR038537">
    <property type="entry name" value="TatT_sf"/>
</dbReference>
<name>A0A930FZ00_9RHOO</name>
<organism evidence="1 2">
    <name type="scientific">Dechloromonas agitata</name>
    <dbReference type="NCBI Taxonomy" id="73030"/>
    <lineage>
        <taxon>Bacteria</taxon>
        <taxon>Pseudomonadati</taxon>
        <taxon>Pseudomonadota</taxon>
        <taxon>Betaproteobacteria</taxon>
        <taxon>Rhodocyclales</taxon>
        <taxon>Azonexaceae</taxon>
        <taxon>Dechloromonas</taxon>
    </lineage>
</organism>
<dbReference type="InterPro" id="IPR031823">
    <property type="entry name" value="TatT"/>
</dbReference>
<protein>
    <submittedName>
        <fullName evidence="1">Uncharacterized protein</fullName>
    </submittedName>
</protein>
<reference evidence="1" key="1">
    <citation type="submission" date="2020-04" db="EMBL/GenBank/DDBJ databases">
        <title>Deep metagenomics examines the oral microbiome during advanced dental caries in children, revealing novel taxa and co-occurrences with host molecules.</title>
        <authorList>
            <person name="Baker J.L."/>
            <person name="Morton J.T."/>
            <person name="Dinis M."/>
            <person name="Alvarez R."/>
            <person name="Tran N.C."/>
            <person name="Knight R."/>
            <person name="Edlund A."/>
        </authorList>
    </citation>
    <scope>NUCLEOTIDE SEQUENCE</scope>
    <source>
        <strain evidence="1">JCVI_32_bin.24</strain>
    </source>
</reference>
<evidence type="ECO:0000313" key="1">
    <source>
        <dbReference type="EMBL" id="MBF1164310.1"/>
    </source>
</evidence>
<dbReference type="AlphaFoldDB" id="A0A930FZ00"/>
<accession>A0A930FZ00</accession>
<sequence>MTLGTAALALLLGACSPRQMIVGGLADELASQGQGDENDLDLLRDAAPFHLKLSESVLRRDPGHAALAESVAAGFTQYAYAFVAFEAEQVEARNARAAERLRQRAAKLYERAHRHAMAALEKAQPGFAAQLAQPGDTLRLRPEQAGLAYWAAASWGGWISLSKDDPDIVADLPLAVRLAQRAWAADPEWGQGSLTSLLGSFEAARPGGSQQMALAYFDRAIAQSGGRSAGALLAKAEGHAQPTGDKELFARLLRQALAIKDEAGSPLATQNEVMRRRARWLQERIDDLF</sequence>
<evidence type="ECO:0000313" key="2">
    <source>
        <dbReference type="Proteomes" id="UP000718593"/>
    </source>
</evidence>
<proteinExistence type="predicted"/>
<comment type="caution">
    <text evidence="1">The sequence shown here is derived from an EMBL/GenBank/DDBJ whole genome shotgun (WGS) entry which is preliminary data.</text>
</comment>
<dbReference type="Pfam" id="PF16811">
    <property type="entry name" value="TAtT"/>
    <property type="match status" value="1"/>
</dbReference>